<dbReference type="EMBL" id="CM046398">
    <property type="protein sequence ID" value="KAI8530375.1"/>
    <property type="molecule type" value="Genomic_DNA"/>
</dbReference>
<name>A0ACC0LP11_RHOML</name>
<comment type="caution">
    <text evidence="1">The sequence shown here is derived from an EMBL/GenBank/DDBJ whole genome shotgun (WGS) entry which is preliminary data.</text>
</comment>
<evidence type="ECO:0000313" key="2">
    <source>
        <dbReference type="Proteomes" id="UP001062846"/>
    </source>
</evidence>
<gene>
    <name evidence="1" type="ORF">RHMOL_Rhmol11G0053200</name>
</gene>
<protein>
    <submittedName>
        <fullName evidence="1">Uncharacterized protein</fullName>
    </submittedName>
</protein>
<organism evidence="1 2">
    <name type="scientific">Rhododendron molle</name>
    <name type="common">Chinese azalea</name>
    <name type="synonym">Azalea mollis</name>
    <dbReference type="NCBI Taxonomy" id="49168"/>
    <lineage>
        <taxon>Eukaryota</taxon>
        <taxon>Viridiplantae</taxon>
        <taxon>Streptophyta</taxon>
        <taxon>Embryophyta</taxon>
        <taxon>Tracheophyta</taxon>
        <taxon>Spermatophyta</taxon>
        <taxon>Magnoliopsida</taxon>
        <taxon>eudicotyledons</taxon>
        <taxon>Gunneridae</taxon>
        <taxon>Pentapetalae</taxon>
        <taxon>asterids</taxon>
        <taxon>Ericales</taxon>
        <taxon>Ericaceae</taxon>
        <taxon>Ericoideae</taxon>
        <taxon>Rhodoreae</taxon>
        <taxon>Rhododendron</taxon>
    </lineage>
</organism>
<keyword evidence="2" id="KW-1185">Reference proteome</keyword>
<proteinExistence type="predicted"/>
<sequence length="86" mass="9724">MEELEEALNAAQLDKGKRKVESDLSKSYDDYIELWDEAYPKLVNPVTRSRLGYQPSNLQAGGPSCLVYNGLFSPAFQRNVLEEDVI</sequence>
<accession>A0ACC0LP11</accession>
<evidence type="ECO:0000313" key="1">
    <source>
        <dbReference type="EMBL" id="KAI8530375.1"/>
    </source>
</evidence>
<reference evidence="1" key="1">
    <citation type="submission" date="2022-02" db="EMBL/GenBank/DDBJ databases">
        <title>Plant Genome Project.</title>
        <authorList>
            <person name="Zhang R.-G."/>
        </authorList>
    </citation>
    <scope>NUCLEOTIDE SEQUENCE</scope>
    <source>
        <strain evidence="1">AT1</strain>
    </source>
</reference>
<dbReference type="Proteomes" id="UP001062846">
    <property type="component" value="Chromosome 11"/>
</dbReference>